<evidence type="ECO:0000256" key="2">
    <source>
        <dbReference type="SAM" id="SignalP"/>
    </source>
</evidence>
<dbReference type="Gene3D" id="1.10.220.30">
    <property type="match status" value="1"/>
</dbReference>
<dbReference type="Proteomes" id="UP000256900">
    <property type="component" value="Unassembled WGS sequence"/>
</dbReference>
<keyword evidence="4" id="KW-0282">Flagellum</keyword>
<dbReference type="Pfam" id="PF03448">
    <property type="entry name" value="MgtE_N"/>
    <property type="match status" value="1"/>
</dbReference>
<keyword evidence="5" id="KW-1185">Reference proteome</keyword>
<protein>
    <submittedName>
        <fullName evidence="4">Flagellar motility protein MotE (MotC chaperone)</fullName>
    </submittedName>
</protein>
<name>A0A3D9YU42_9HYPH</name>
<dbReference type="RefSeq" id="WP_115837091.1">
    <property type="nucleotide sequence ID" value="NZ_CP025086.1"/>
</dbReference>
<evidence type="ECO:0000256" key="1">
    <source>
        <dbReference type="SAM" id="Coils"/>
    </source>
</evidence>
<feature type="coiled-coil region" evidence="1">
    <location>
        <begin position="96"/>
        <end position="133"/>
    </location>
</feature>
<feature type="chain" id="PRO_5017623558" evidence="2">
    <location>
        <begin position="19"/>
        <end position="204"/>
    </location>
</feature>
<evidence type="ECO:0000313" key="5">
    <source>
        <dbReference type="Proteomes" id="UP000256900"/>
    </source>
</evidence>
<accession>A0A3D9YU42</accession>
<evidence type="ECO:0000313" key="4">
    <source>
        <dbReference type="EMBL" id="REF86110.1"/>
    </source>
</evidence>
<organism evidence="4 5">
    <name type="scientific">Methylovirgula ligni</name>
    <dbReference type="NCBI Taxonomy" id="569860"/>
    <lineage>
        <taxon>Bacteria</taxon>
        <taxon>Pseudomonadati</taxon>
        <taxon>Pseudomonadota</taxon>
        <taxon>Alphaproteobacteria</taxon>
        <taxon>Hyphomicrobiales</taxon>
        <taxon>Beijerinckiaceae</taxon>
        <taxon>Methylovirgula</taxon>
    </lineage>
</organism>
<keyword evidence="1" id="KW-0175">Coiled coil</keyword>
<keyword evidence="2" id="KW-0732">Signal</keyword>
<keyword evidence="4" id="KW-0969">Cilium</keyword>
<feature type="domain" description="Magnesium transporter MgtE intracellular" evidence="3">
    <location>
        <begin position="136"/>
        <end position="193"/>
    </location>
</feature>
<sequence length="204" mass="22265">MRHVSFALLFWCIGIAAAFGQTRATDESDSSTLQAAAAPAVAQKPVDLHVDTQKRQAEARMRAETRARAARALPEVRMFCTNNVSTAGAARVAWEAAKLEDLDARLQQRIAELEAKRAEYEDWLHKRDEALKKARDEVVAIYSKMEPEAAANELAQMDDETAAAVLSKLNTRSASAILGEMDPTRAAHLTDEMVGANLGDGKKS</sequence>
<keyword evidence="4" id="KW-0966">Cell projection</keyword>
<gene>
    <name evidence="4" type="ORF">DES32_2155</name>
</gene>
<dbReference type="OrthoDB" id="9810610at2"/>
<dbReference type="EMBL" id="QUMO01000003">
    <property type="protein sequence ID" value="REF86110.1"/>
    <property type="molecule type" value="Genomic_DNA"/>
</dbReference>
<comment type="caution">
    <text evidence="4">The sequence shown here is derived from an EMBL/GenBank/DDBJ whole genome shotgun (WGS) entry which is preliminary data.</text>
</comment>
<feature type="signal peptide" evidence="2">
    <location>
        <begin position="1"/>
        <end position="18"/>
    </location>
</feature>
<evidence type="ECO:0000259" key="3">
    <source>
        <dbReference type="Pfam" id="PF03448"/>
    </source>
</evidence>
<reference evidence="4 5" key="1">
    <citation type="submission" date="2018-08" db="EMBL/GenBank/DDBJ databases">
        <title>Genomic Encyclopedia of Type Strains, Phase IV (KMG-IV): sequencing the most valuable type-strain genomes for metagenomic binning, comparative biology and taxonomic classification.</title>
        <authorList>
            <person name="Goeker M."/>
        </authorList>
    </citation>
    <scope>NUCLEOTIDE SEQUENCE [LARGE SCALE GENOMIC DNA]</scope>
    <source>
        <strain evidence="4 5">BW863</strain>
    </source>
</reference>
<proteinExistence type="predicted"/>
<dbReference type="SUPFAM" id="SSF158791">
    <property type="entry name" value="MgtE N-terminal domain-like"/>
    <property type="match status" value="1"/>
</dbReference>
<dbReference type="AlphaFoldDB" id="A0A3D9YU42"/>
<dbReference type="InterPro" id="IPR006668">
    <property type="entry name" value="Mg_transptr_MgtE_intracell_dom"/>
</dbReference>